<comment type="caution">
    <text evidence="1">The sequence shown here is derived from an EMBL/GenBank/DDBJ whole genome shotgun (WGS) entry which is preliminary data.</text>
</comment>
<gene>
    <name evidence="1" type="ORF">G2W53_039189</name>
</gene>
<accession>A0A834SQ98</accession>
<evidence type="ECO:0000313" key="1">
    <source>
        <dbReference type="EMBL" id="KAF7807028.1"/>
    </source>
</evidence>
<name>A0A834SQ98_9FABA</name>
<reference evidence="1" key="1">
    <citation type="submission" date="2020-09" db="EMBL/GenBank/DDBJ databases">
        <title>Genome-Enabled Discovery of Anthraquinone Biosynthesis in Senna tora.</title>
        <authorList>
            <person name="Kang S.-H."/>
            <person name="Pandey R.P."/>
            <person name="Lee C.-M."/>
            <person name="Sim J.-S."/>
            <person name="Jeong J.-T."/>
            <person name="Choi B.-S."/>
            <person name="Jung M."/>
            <person name="Ginzburg D."/>
            <person name="Zhao K."/>
            <person name="Won S.Y."/>
            <person name="Oh T.-J."/>
            <person name="Yu Y."/>
            <person name="Kim N.-H."/>
            <person name="Lee O.R."/>
            <person name="Lee T.-H."/>
            <person name="Bashyal P."/>
            <person name="Kim T.-S."/>
            <person name="Lee W.-H."/>
            <person name="Kawkins C."/>
            <person name="Kim C.-K."/>
            <person name="Kim J.S."/>
            <person name="Ahn B.O."/>
            <person name="Rhee S.Y."/>
            <person name="Sohng J.K."/>
        </authorList>
    </citation>
    <scope>NUCLEOTIDE SEQUENCE</scope>
    <source>
        <tissue evidence="1">Leaf</tissue>
    </source>
</reference>
<keyword evidence="2" id="KW-1185">Reference proteome</keyword>
<protein>
    <submittedName>
        <fullName evidence="1">Uncharacterized protein</fullName>
    </submittedName>
</protein>
<proteinExistence type="predicted"/>
<sequence length="88" mass="9786">MEALMVSSEGSNLWTPDLRDWRNDIEAGIWDSKVSKSSSEIATDTSDENRDIGIGESIMASDTMDVYEARLKNSTNTRDGLVVSDRIE</sequence>
<organism evidence="1 2">
    <name type="scientific">Senna tora</name>
    <dbReference type="NCBI Taxonomy" id="362788"/>
    <lineage>
        <taxon>Eukaryota</taxon>
        <taxon>Viridiplantae</taxon>
        <taxon>Streptophyta</taxon>
        <taxon>Embryophyta</taxon>
        <taxon>Tracheophyta</taxon>
        <taxon>Spermatophyta</taxon>
        <taxon>Magnoliopsida</taxon>
        <taxon>eudicotyledons</taxon>
        <taxon>Gunneridae</taxon>
        <taxon>Pentapetalae</taxon>
        <taxon>rosids</taxon>
        <taxon>fabids</taxon>
        <taxon>Fabales</taxon>
        <taxon>Fabaceae</taxon>
        <taxon>Caesalpinioideae</taxon>
        <taxon>Cassia clade</taxon>
        <taxon>Senna</taxon>
    </lineage>
</organism>
<dbReference type="AlphaFoldDB" id="A0A834SQ98"/>
<evidence type="ECO:0000313" key="2">
    <source>
        <dbReference type="Proteomes" id="UP000634136"/>
    </source>
</evidence>
<dbReference type="Proteomes" id="UP000634136">
    <property type="component" value="Unassembled WGS sequence"/>
</dbReference>
<dbReference type="EMBL" id="JAAIUW010000012">
    <property type="protein sequence ID" value="KAF7807028.1"/>
    <property type="molecule type" value="Genomic_DNA"/>
</dbReference>